<keyword evidence="7" id="KW-0865">Zymogen</keyword>
<organism evidence="13 14">
    <name type="scientific">Brevifollis gellanilyticus</name>
    <dbReference type="NCBI Taxonomy" id="748831"/>
    <lineage>
        <taxon>Bacteria</taxon>
        <taxon>Pseudomonadati</taxon>
        <taxon>Verrucomicrobiota</taxon>
        <taxon>Verrucomicrobiia</taxon>
        <taxon>Verrucomicrobiales</taxon>
        <taxon>Verrucomicrobiaceae</taxon>
    </lineage>
</organism>
<dbReference type="PANTHER" id="PTHR10067:SF17">
    <property type="entry name" value="PHOSPHATIDYLSERINE DECARBOXYLASE PROENZYME 2"/>
    <property type="match status" value="1"/>
</dbReference>
<keyword evidence="5" id="KW-0210">Decarboxylase</keyword>
<dbReference type="InterPro" id="IPR003817">
    <property type="entry name" value="PS_Dcarbxylase"/>
</dbReference>
<keyword evidence="10" id="KW-1208">Phospholipid metabolism</keyword>
<keyword evidence="9" id="KW-0456">Lyase</keyword>
<evidence type="ECO:0000256" key="1">
    <source>
        <dbReference type="ARBA" id="ARBA00001928"/>
    </source>
</evidence>
<evidence type="ECO:0000256" key="12">
    <source>
        <dbReference type="ARBA" id="ARBA00024326"/>
    </source>
</evidence>
<comment type="pathway">
    <text evidence="2">Lipid metabolism.</text>
</comment>
<evidence type="ECO:0000256" key="8">
    <source>
        <dbReference type="ARBA" id="ARBA00023209"/>
    </source>
</evidence>
<comment type="cofactor">
    <cofactor evidence="1">
        <name>pyruvate</name>
        <dbReference type="ChEBI" id="CHEBI:15361"/>
    </cofactor>
</comment>
<evidence type="ECO:0000256" key="6">
    <source>
        <dbReference type="ARBA" id="ARBA00023098"/>
    </source>
</evidence>
<protein>
    <recommendedName>
        <fullName evidence="3">phosphatidylserine decarboxylase</fullName>
        <ecNumber evidence="3">4.1.1.65</ecNumber>
    </recommendedName>
</protein>
<dbReference type="Pfam" id="PF02666">
    <property type="entry name" value="PS_Dcarbxylase"/>
    <property type="match status" value="1"/>
</dbReference>
<dbReference type="Proteomes" id="UP000321577">
    <property type="component" value="Unassembled WGS sequence"/>
</dbReference>
<evidence type="ECO:0000256" key="4">
    <source>
        <dbReference type="ARBA" id="ARBA00022516"/>
    </source>
</evidence>
<dbReference type="InterPro" id="IPR033177">
    <property type="entry name" value="PSD-B"/>
</dbReference>
<evidence type="ECO:0000313" key="13">
    <source>
        <dbReference type="EMBL" id="GEP44158.1"/>
    </source>
</evidence>
<dbReference type="OrthoDB" id="9802030at2"/>
<keyword evidence="11" id="KW-0670">Pyruvate</keyword>
<proteinExistence type="predicted"/>
<dbReference type="PANTHER" id="PTHR10067">
    <property type="entry name" value="PHOSPHATIDYLSERINE DECARBOXYLASE"/>
    <property type="match status" value="1"/>
</dbReference>
<evidence type="ECO:0000256" key="10">
    <source>
        <dbReference type="ARBA" id="ARBA00023264"/>
    </source>
</evidence>
<reference evidence="13 14" key="1">
    <citation type="submission" date="2019-07" db="EMBL/GenBank/DDBJ databases">
        <title>Whole genome shotgun sequence of Brevifollis gellanilyticus NBRC 108608.</title>
        <authorList>
            <person name="Hosoyama A."/>
            <person name="Uohara A."/>
            <person name="Ohji S."/>
            <person name="Ichikawa N."/>
        </authorList>
    </citation>
    <scope>NUCLEOTIDE SEQUENCE [LARGE SCALE GENOMIC DNA]</scope>
    <source>
        <strain evidence="13 14">NBRC 108608</strain>
    </source>
</reference>
<dbReference type="NCBIfam" id="TIGR00163">
    <property type="entry name" value="PS_decarb"/>
    <property type="match status" value="1"/>
</dbReference>
<keyword evidence="6" id="KW-0443">Lipid metabolism</keyword>
<dbReference type="GO" id="GO:0006646">
    <property type="term" value="P:phosphatidylethanolamine biosynthetic process"/>
    <property type="evidence" value="ECO:0007669"/>
    <property type="project" value="UniProtKB-UniPathway"/>
</dbReference>
<evidence type="ECO:0000256" key="2">
    <source>
        <dbReference type="ARBA" id="ARBA00005189"/>
    </source>
</evidence>
<comment type="pathway">
    <text evidence="12">Phospholipid metabolism; phosphatidylethanolamine biosynthesis.</text>
</comment>
<dbReference type="RefSeq" id="WP_146851842.1">
    <property type="nucleotide sequence ID" value="NZ_BKAG01000026.1"/>
</dbReference>
<evidence type="ECO:0000256" key="11">
    <source>
        <dbReference type="ARBA" id="ARBA00023317"/>
    </source>
</evidence>
<gene>
    <name evidence="13" type="primary">psd</name>
    <name evidence="13" type="ORF">BGE01nite_34490</name>
</gene>
<evidence type="ECO:0000313" key="14">
    <source>
        <dbReference type="Proteomes" id="UP000321577"/>
    </source>
</evidence>
<name>A0A512MBP2_9BACT</name>
<evidence type="ECO:0000256" key="3">
    <source>
        <dbReference type="ARBA" id="ARBA00012243"/>
    </source>
</evidence>
<evidence type="ECO:0000256" key="5">
    <source>
        <dbReference type="ARBA" id="ARBA00022793"/>
    </source>
</evidence>
<accession>A0A512MBP2</accession>
<dbReference type="AlphaFoldDB" id="A0A512MBP2"/>
<dbReference type="EC" id="4.1.1.65" evidence="3"/>
<evidence type="ECO:0000256" key="9">
    <source>
        <dbReference type="ARBA" id="ARBA00023239"/>
    </source>
</evidence>
<comment type="caution">
    <text evidence="13">The sequence shown here is derived from an EMBL/GenBank/DDBJ whole genome shotgun (WGS) entry which is preliminary data.</text>
</comment>
<sequence>MSPPAPIHFFNRLTQQIETEDVYGEKSLRFVYENPVGGLPLHALVKRAIFSKWYGARMDSPASKAEIRPFIDKFGLDVSEFADPVESFKTFNEFFYRKLKPEARPIEADEKAIVLPADGRHLVIPDVSQCRDFFVKGIRFDITALLGDSGIAARFDKGSLLISRLCPTDYHRFHFPVSGFNGTPRLIEGPLFSVSPIALAKRPSILWENKRYLTRIRTDHLGEVAFLEVGATCVGSVVHTSRPAQFMAKGAEKGYFRFGGSCVITVFEPGKVRFSEDLLEHSASGREVYARMGDVAGVML</sequence>
<keyword evidence="14" id="KW-1185">Reference proteome</keyword>
<keyword evidence="4" id="KW-0444">Lipid biosynthesis</keyword>
<keyword evidence="8" id="KW-0594">Phospholipid biosynthesis</keyword>
<evidence type="ECO:0000256" key="7">
    <source>
        <dbReference type="ARBA" id="ARBA00023145"/>
    </source>
</evidence>
<dbReference type="EMBL" id="BKAG01000026">
    <property type="protein sequence ID" value="GEP44158.1"/>
    <property type="molecule type" value="Genomic_DNA"/>
</dbReference>
<dbReference type="UniPathway" id="UPA00558"/>
<dbReference type="GO" id="GO:0004609">
    <property type="term" value="F:phosphatidylserine decarboxylase activity"/>
    <property type="evidence" value="ECO:0007669"/>
    <property type="project" value="UniProtKB-EC"/>
</dbReference>